<protein>
    <recommendedName>
        <fullName evidence="3">Methyltransferase domain-containing protein</fullName>
    </recommendedName>
</protein>
<evidence type="ECO:0000313" key="5">
    <source>
        <dbReference type="Proteomes" id="UP000608923"/>
    </source>
</evidence>
<dbReference type="EMBL" id="BMZN01000002">
    <property type="protein sequence ID" value="GHC45682.1"/>
    <property type="molecule type" value="Genomic_DNA"/>
</dbReference>
<dbReference type="Gene3D" id="3.40.50.150">
    <property type="entry name" value="Vaccinia Virus protein VP39"/>
    <property type="match status" value="1"/>
</dbReference>
<evidence type="ECO:0000313" key="4">
    <source>
        <dbReference type="EMBL" id="GHC45682.1"/>
    </source>
</evidence>
<name>A0A8H9IH72_9BURK</name>
<dbReference type="InterPro" id="IPR029063">
    <property type="entry name" value="SAM-dependent_MTases_sf"/>
</dbReference>
<dbReference type="Pfam" id="PF13649">
    <property type="entry name" value="Methyltransf_25"/>
    <property type="match status" value="1"/>
</dbReference>
<dbReference type="InterPro" id="IPR041698">
    <property type="entry name" value="Methyltransf_25"/>
</dbReference>
<dbReference type="PANTHER" id="PTHR43861:SF1">
    <property type="entry name" value="TRANS-ACONITATE 2-METHYLTRANSFERASE"/>
    <property type="match status" value="1"/>
</dbReference>
<evidence type="ECO:0000259" key="3">
    <source>
        <dbReference type="Pfam" id="PF13649"/>
    </source>
</evidence>
<feature type="domain" description="Methyltransferase" evidence="3">
    <location>
        <begin position="47"/>
        <end position="136"/>
    </location>
</feature>
<accession>A0A8H9IH72</accession>
<sequence length="204" mass="22754">MKETSRRTVNHYQDHAQAYRNGTWDHDVSQNRQALLSAIATQGPVDILDLGCGPGRDLVAFQALGHRPVGLDGCAAFVEMARKQTGLTVLHQDFLDLKLPAAAFDGVFANAVLFHIPSADLPGVLAALRHSLRAGGVLFASNPRGQGQEGWHGQRYGCYYSWEQWSQRLEQAGFDYIDHFYRPTDKPPQEQHWLASLWRVTGSE</sequence>
<evidence type="ECO:0000256" key="2">
    <source>
        <dbReference type="ARBA" id="ARBA00022679"/>
    </source>
</evidence>
<dbReference type="Proteomes" id="UP000608923">
    <property type="component" value="Unassembled WGS sequence"/>
</dbReference>
<dbReference type="CDD" id="cd02440">
    <property type="entry name" value="AdoMet_MTases"/>
    <property type="match status" value="1"/>
</dbReference>
<comment type="caution">
    <text evidence="4">The sequence shown here is derived from an EMBL/GenBank/DDBJ whole genome shotgun (WGS) entry which is preliminary data.</text>
</comment>
<evidence type="ECO:0000256" key="1">
    <source>
        <dbReference type="ARBA" id="ARBA00022603"/>
    </source>
</evidence>
<keyword evidence="2" id="KW-0808">Transferase</keyword>
<keyword evidence="1" id="KW-0489">Methyltransferase</keyword>
<proteinExistence type="predicted"/>
<dbReference type="PANTHER" id="PTHR43861">
    <property type="entry name" value="TRANS-ACONITATE 2-METHYLTRANSFERASE-RELATED"/>
    <property type="match status" value="1"/>
</dbReference>
<reference evidence="5" key="1">
    <citation type="journal article" date="2019" name="Int. J. Syst. Evol. Microbiol.">
        <title>The Global Catalogue of Microorganisms (GCM) 10K type strain sequencing project: providing services to taxonomists for standard genome sequencing and annotation.</title>
        <authorList>
            <consortium name="The Broad Institute Genomics Platform"/>
            <consortium name="The Broad Institute Genome Sequencing Center for Infectious Disease"/>
            <person name="Wu L."/>
            <person name="Ma J."/>
        </authorList>
    </citation>
    <scope>NUCLEOTIDE SEQUENCE [LARGE SCALE GENOMIC DNA]</scope>
    <source>
        <strain evidence="5">KCTC 42083</strain>
    </source>
</reference>
<dbReference type="AlphaFoldDB" id="A0A8H9IH72"/>
<dbReference type="SUPFAM" id="SSF53335">
    <property type="entry name" value="S-adenosyl-L-methionine-dependent methyltransferases"/>
    <property type="match status" value="1"/>
</dbReference>
<organism evidence="4 5">
    <name type="scientific">Alcaligenes pakistanensis</name>
    <dbReference type="NCBI Taxonomy" id="1482717"/>
    <lineage>
        <taxon>Bacteria</taxon>
        <taxon>Pseudomonadati</taxon>
        <taxon>Pseudomonadota</taxon>
        <taxon>Betaproteobacteria</taxon>
        <taxon>Burkholderiales</taxon>
        <taxon>Alcaligenaceae</taxon>
        <taxon>Alcaligenes</taxon>
    </lineage>
</organism>
<gene>
    <name evidence="4" type="ORF">GCM10010096_16410</name>
</gene>
<dbReference type="GO" id="GO:0032259">
    <property type="term" value="P:methylation"/>
    <property type="evidence" value="ECO:0007669"/>
    <property type="project" value="UniProtKB-KW"/>
</dbReference>
<dbReference type="RefSeq" id="WP_189392045.1">
    <property type="nucleotide sequence ID" value="NZ_BMZN01000002.1"/>
</dbReference>
<dbReference type="GO" id="GO:0008168">
    <property type="term" value="F:methyltransferase activity"/>
    <property type="evidence" value="ECO:0007669"/>
    <property type="project" value="UniProtKB-KW"/>
</dbReference>
<keyword evidence="5" id="KW-1185">Reference proteome</keyword>